<dbReference type="eggNOG" id="COG3652">
    <property type="taxonomic scope" value="Bacteria"/>
</dbReference>
<dbReference type="EMBL" id="BBLT01000015">
    <property type="protein sequence ID" value="GAL87646.1"/>
    <property type="molecule type" value="Genomic_DNA"/>
</dbReference>
<evidence type="ECO:0000259" key="1">
    <source>
        <dbReference type="Pfam" id="PF13628"/>
    </source>
</evidence>
<dbReference type="OrthoDB" id="883203at2"/>
<reference evidence="2 3" key="1">
    <citation type="submission" date="2014-09" db="EMBL/GenBank/DDBJ databases">
        <title>Sporocytophaga myxococcoides PG-01 genome sequencing.</title>
        <authorList>
            <person name="Liu L."/>
            <person name="Gao P.J."/>
            <person name="Chen G.J."/>
            <person name="Wang L.S."/>
        </authorList>
    </citation>
    <scope>NUCLEOTIDE SEQUENCE [LARGE SCALE GENOMIC DNA]</scope>
    <source>
        <strain evidence="2 3">PG-01</strain>
    </source>
</reference>
<dbReference type="Pfam" id="PF13628">
    <property type="entry name" value="DUF4142"/>
    <property type="match status" value="1"/>
</dbReference>
<dbReference type="PANTHER" id="PTHR38593:SF1">
    <property type="entry name" value="BLR2558 PROTEIN"/>
    <property type="match status" value="1"/>
</dbReference>
<dbReference type="RefSeq" id="WP_156140812.1">
    <property type="nucleotide sequence ID" value="NZ_BBLT01000015.1"/>
</dbReference>
<sequence length="197" mass="22044">MKKNKLHLKNYPILGFNSLRKISVFLILVVISLFGCKDDDDDNAPPPQQVQTLSVTDTAFMRKATLFNLAEINLGRMALASASTDSIRIFGASMVNERTLAQTELNTIALQNNVLLPQVPDSLHRAMEQQLQFMTGSGFDDLLISTIITDHQNAREFFTTEINSGDSQEIKNYASKYLPLIDEELVTALRLQGQIVR</sequence>
<proteinExistence type="predicted"/>
<dbReference type="AlphaFoldDB" id="A0A098LKX2"/>
<gene>
    <name evidence="2" type="ORF">MYP_4876</name>
</gene>
<dbReference type="PANTHER" id="PTHR38593">
    <property type="entry name" value="BLR2558 PROTEIN"/>
    <property type="match status" value="1"/>
</dbReference>
<dbReference type="InterPro" id="IPR012347">
    <property type="entry name" value="Ferritin-like"/>
</dbReference>
<dbReference type="Gene3D" id="1.20.1260.10">
    <property type="match status" value="1"/>
</dbReference>
<name>A0A098LKX2_9BACT</name>
<comment type="caution">
    <text evidence="2">The sequence shown here is derived from an EMBL/GenBank/DDBJ whole genome shotgun (WGS) entry which is preliminary data.</text>
</comment>
<dbReference type="Proteomes" id="UP000030185">
    <property type="component" value="Unassembled WGS sequence"/>
</dbReference>
<evidence type="ECO:0000313" key="2">
    <source>
        <dbReference type="EMBL" id="GAL87646.1"/>
    </source>
</evidence>
<evidence type="ECO:0000313" key="3">
    <source>
        <dbReference type="Proteomes" id="UP000030185"/>
    </source>
</evidence>
<dbReference type="InterPro" id="IPR025419">
    <property type="entry name" value="DUF4142"/>
</dbReference>
<protein>
    <submittedName>
        <fullName evidence="2">Outer membrane protein</fullName>
    </submittedName>
</protein>
<feature type="domain" description="DUF4142" evidence="1">
    <location>
        <begin position="56"/>
        <end position="189"/>
    </location>
</feature>
<accession>A0A098LKX2</accession>
<keyword evidence="3" id="KW-1185">Reference proteome</keyword>
<dbReference type="STRING" id="153721.MYP_4876"/>
<organism evidence="2 3">
    <name type="scientific">Sporocytophaga myxococcoides</name>
    <dbReference type="NCBI Taxonomy" id="153721"/>
    <lineage>
        <taxon>Bacteria</taxon>
        <taxon>Pseudomonadati</taxon>
        <taxon>Bacteroidota</taxon>
        <taxon>Cytophagia</taxon>
        <taxon>Cytophagales</taxon>
        <taxon>Cytophagaceae</taxon>
        <taxon>Sporocytophaga</taxon>
    </lineage>
</organism>